<gene>
    <name evidence="2" type="ORF">LCGC14_1800040</name>
</gene>
<dbReference type="AlphaFoldDB" id="A0A0F9HCN3"/>
<dbReference type="Gene3D" id="3.60.21.10">
    <property type="match status" value="1"/>
</dbReference>
<proteinExistence type="predicted"/>
<evidence type="ECO:0000313" key="2">
    <source>
        <dbReference type="EMBL" id="KKM00877.1"/>
    </source>
</evidence>
<dbReference type="InterPro" id="IPR050126">
    <property type="entry name" value="Ap4A_hydrolase"/>
</dbReference>
<name>A0A0F9HCN3_9ZZZZ</name>
<reference evidence="2" key="1">
    <citation type="journal article" date="2015" name="Nature">
        <title>Complex archaea that bridge the gap between prokaryotes and eukaryotes.</title>
        <authorList>
            <person name="Spang A."/>
            <person name="Saw J.H."/>
            <person name="Jorgensen S.L."/>
            <person name="Zaremba-Niedzwiedzka K."/>
            <person name="Martijn J."/>
            <person name="Lind A.E."/>
            <person name="van Eijk R."/>
            <person name="Schleper C."/>
            <person name="Guy L."/>
            <person name="Ettema T.J."/>
        </authorList>
    </citation>
    <scope>NUCLEOTIDE SEQUENCE</scope>
</reference>
<comment type="caution">
    <text evidence="2">The sequence shown here is derived from an EMBL/GenBank/DDBJ whole genome shotgun (WGS) entry which is preliminary data.</text>
</comment>
<evidence type="ECO:0000259" key="1">
    <source>
        <dbReference type="Pfam" id="PF12850"/>
    </source>
</evidence>
<feature type="domain" description="Calcineurin-like phosphoesterase" evidence="1">
    <location>
        <begin position="3"/>
        <end position="220"/>
    </location>
</feature>
<dbReference type="InterPro" id="IPR024654">
    <property type="entry name" value="Calcineurin-like_PHP_lpxH"/>
</dbReference>
<dbReference type="EMBL" id="LAZR01017329">
    <property type="protein sequence ID" value="KKM00877.1"/>
    <property type="molecule type" value="Genomic_DNA"/>
</dbReference>
<accession>A0A0F9HCN3</accession>
<dbReference type="Pfam" id="PF12850">
    <property type="entry name" value="Metallophos_2"/>
    <property type="match status" value="1"/>
</dbReference>
<dbReference type="InterPro" id="IPR029052">
    <property type="entry name" value="Metallo-depent_PP-like"/>
</dbReference>
<dbReference type="GO" id="GO:0016791">
    <property type="term" value="F:phosphatase activity"/>
    <property type="evidence" value="ECO:0007669"/>
    <property type="project" value="TreeGrafter"/>
</dbReference>
<dbReference type="GO" id="GO:0005737">
    <property type="term" value="C:cytoplasm"/>
    <property type="evidence" value="ECO:0007669"/>
    <property type="project" value="TreeGrafter"/>
</dbReference>
<organism evidence="2">
    <name type="scientific">marine sediment metagenome</name>
    <dbReference type="NCBI Taxonomy" id="412755"/>
    <lineage>
        <taxon>unclassified sequences</taxon>
        <taxon>metagenomes</taxon>
        <taxon>ecological metagenomes</taxon>
    </lineage>
</organism>
<dbReference type="PANTHER" id="PTHR42850">
    <property type="entry name" value="METALLOPHOSPHOESTERASE"/>
    <property type="match status" value="1"/>
</dbReference>
<dbReference type="InterPro" id="IPR011152">
    <property type="entry name" value="Pesterase_MJ0912"/>
</dbReference>
<dbReference type="SUPFAM" id="SSF56300">
    <property type="entry name" value="Metallo-dependent phosphatases"/>
    <property type="match status" value="1"/>
</dbReference>
<dbReference type="CDD" id="cd00838">
    <property type="entry name" value="MPP_superfamily"/>
    <property type="match status" value="1"/>
</dbReference>
<sequence>MDRIAVISDIHSNLTALTAALADIAERGVERIVCLGDVVGYGPEPKECLDLVAQRSEITLMGNHDFAVLYEPDNFNLGAEGACYWTRQILEAEPNKAARDRRWDFLGSLPVRHVLGAEDSPIGETLLVHGSPRRPVNEYVFPDDIYNNPGKLSGVFERFDNVCLIGHSHVPGVFLSIPDFYSPEELGGTYEVGEHKALVNVGSIGQPRDRDTRASFVILEEGLIRFVRVPYEVEKTVSRVHAVAELDDYLGNRLREGR</sequence>
<dbReference type="PANTHER" id="PTHR42850:SF2">
    <property type="entry name" value="BLL5683 PROTEIN"/>
    <property type="match status" value="1"/>
</dbReference>
<protein>
    <recommendedName>
        <fullName evidence="1">Calcineurin-like phosphoesterase domain-containing protein</fullName>
    </recommendedName>
</protein>
<dbReference type="PIRSF" id="PIRSF000883">
    <property type="entry name" value="Pesterase_MJ0912"/>
    <property type="match status" value="1"/>
</dbReference>